<evidence type="ECO:0008006" key="4">
    <source>
        <dbReference type="Google" id="ProtNLM"/>
    </source>
</evidence>
<reference evidence="2 3" key="1">
    <citation type="submission" date="2019-02" db="EMBL/GenBank/DDBJ databases">
        <title>Isolation and identification of novel species under the genus Muribaculum.</title>
        <authorList>
            <person name="Miyake S."/>
            <person name="Ding Y."/>
            <person name="Low A."/>
            <person name="Soh M."/>
            <person name="Seedorf H."/>
        </authorList>
    </citation>
    <scope>NUCLEOTIDE SEQUENCE [LARGE SCALE GENOMIC DNA]</scope>
    <source>
        <strain evidence="2 3">TLL-A3</strain>
    </source>
</reference>
<evidence type="ECO:0000313" key="3">
    <source>
        <dbReference type="Proteomes" id="UP000297635"/>
    </source>
</evidence>
<gene>
    <name evidence="2" type="ORF">EZ315_14540</name>
</gene>
<evidence type="ECO:0000256" key="1">
    <source>
        <dbReference type="SAM" id="SignalP"/>
    </source>
</evidence>
<keyword evidence="3" id="KW-1185">Reference proteome</keyword>
<dbReference type="EMBL" id="SJSA01000002">
    <property type="protein sequence ID" value="TGG37028.1"/>
    <property type="molecule type" value="Genomic_DNA"/>
</dbReference>
<name>A0A4Z0V592_9BACT</name>
<feature type="signal peptide" evidence="1">
    <location>
        <begin position="1"/>
        <end position="20"/>
    </location>
</feature>
<keyword evidence="1" id="KW-0732">Signal</keyword>
<dbReference type="AlphaFoldDB" id="A0A4Z0V592"/>
<comment type="caution">
    <text evidence="2">The sequence shown here is derived from an EMBL/GenBank/DDBJ whole genome shotgun (WGS) entry which is preliminary data.</text>
</comment>
<accession>A0A4Z0V592</accession>
<organism evidence="2 3">
    <name type="scientific">Duncaniella freteri</name>
    <dbReference type="NCBI Taxonomy" id="2530391"/>
    <lineage>
        <taxon>Bacteria</taxon>
        <taxon>Pseudomonadati</taxon>
        <taxon>Bacteroidota</taxon>
        <taxon>Bacteroidia</taxon>
        <taxon>Bacteroidales</taxon>
        <taxon>Muribaculaceae</taxon>
        <taxon>Duncaniella</taxon>
    </lineage>
</organism>
<sequence length="94" mass="9785">MKRKMIFAAIAAIATVSGIAGFNIQNQESKLNALTLANVEALSNDESGDSSSSGSSHMPCCPSPTYTGSWNSMVLDCSGCTYRPMYSGSTSSSC</sequence>
<protein>
    <recommendedName>
        <fullName evidence="4">NVEALA protein</fullName>
    </recommendedName>
</protein>
<feature type="chain" id="PRO_5021361342" description="NVEALA protein" evidence="1">
    <location>
        <begin position="21"/>
        <end position="94"/>
    </location>
</feature>
<evidence type="ECO:0000313" key="2">
    <source>
        <dbReference type="EMBL" id="TGG37028.1"/>
    </source>
</evidence>
<proteinExistence type="predicted"/>
<dbReference type="Proteomes" id="UP000297635">
    <property type="component" value="Unassembled WGS sequence"/>
</dbReference>
<dbReference type="GeneID" id="95973460"/>
<dbReference type="RefSeq" id="WP_135472719.1">
    <property type="nucleotide sequence ID" value="NZ_CASCNC010000043.1"/>
</dbReference>